<dbReference type="Proteomes" id="UP001296993">
    <property type="component" value="Unassembled WGS sequence"/>
</dbReference>
<proteinExistence type="predicted"/>
<organism evidence="1 2">
    <name type="scientific">Paeniglutamicibacter kerguelensis</name>
    <dbReference type="NCBI Taxonomy" id="254788"/>
    <lineage>
        <taxon>Bacteria</taxon>
        <taxon>Bacillati</taxon>
        <taxon>Actinomycetota</taxon>
        <taxon>Actinomycetes</taxon>
        <taxon>Micrococcales</taxon>
        <taxon>Micrococcaceae</taxon>
        <taxon>Paeniglutamicibacter</taxon>
    </lineage>
</organism>
<keyword evidence="2" id="KW-1185">Reference proteome</keyword>
<evidence type="ECO:0000313" key="2">
    <source>
        <dbReference type="Proteomes" id="UP001296993"/>
    </source>
</evidence>
<dbReference type="EMBL" id="JAGIOF010000001">
    <property type="protein sequence ID" value="MBP2385997.1"/>
    <property type="molecule type" value="Genomic_DNA"/>
</dbReference>
<evidence type="ECO:0000313" key="1">
    <source>
        <dbReference type="EMBL" id="MBP2385997.1"/>
    </source>
</evidence>
<name>A0ABS4XC01_9MICC</name>
<reference evidence="1 2" key="1">
    <citation type="submission" date="2021-03" db="EMBL/GenBank/DDBJ databases">
        <title>Sequencing the genomes of 1000 actinobacteria strains.</title>
        <authorList>
            <person name="Klenk H.-P."/>
        </authorList>
    </citation>
    <scope>NUCLEOTIDE SEQUENCE [LARGE SCALE GENOMIC DNA]</scope>
    <source>
        <strain evidence="1 2">DSM 15797</strain>
    </source>
</reference>
<sequence length="101" mass="10766">MTENDSPFGMNLGYVNVNEFPGLKVGDVIKIVPGRLSNEIAVGEFVLISMSEEAEDQLSFKVADEIAVISSSSDEVGARVSHVTDEAVTLEVLSAHENGGR</sequence>
<comment type="caution">
    <text evidence="1">The sequence shown here is derived from an EMBL/GenBank/DDBJ whole genome shotgun (WGS) entry which is preliminary data.</text>
</comment>
<gene>
    <name evidence="1" type="ORF">JOF47_001508</name>
</gene>
<accession>A0ABS4XC01</accession>
<protein>
    <submittedName>
        <fullName evidence="1">Transcription antitermination factor NusG</fullName>
    </submittedName>
</protein>
<dbReference type="RefSeq" id="WP_209996973.1">
    <property type="nucleotide sequence ID" value="NZ_BAAAJY010000003.1"/>
</dbReference>